<protein>
    <submittedName>
        <fullName evidence="1">Uncharacterized protein</fullName>
    </submittedName>
</protein>
<proteinExistence type="predicted"/>
<dbReference type="Proteomes" id="UP000004508">
    <property type="component" value="Unassembled WGS sequence"/>
</dbReference>
<organism evidence="1 2">
    <name type="scientific">Ktedonobacter racemifer DSM 44963</name>
    <dbReference type="NCBI Taxonomy" id="485913"/>
    <lineage>
        <taxon>Bacteria</taxon>
        <taxon>Bacillati</taxon>
        <taxon>Chloroflexota</taxon>
        <taxon>Ktedonobacteria</taxon>
        <taxon>Ktedonobacterales</taxon>
        <taxon>Ktedonobacteraceae</taxon>
        <taxon>Ktedonobacter</taxon>
    </lineage>
</organism>
<gene>
    <name evidence="1" type="ORF">Krac_0369</name>
</gene>
<keyword evidence="2" id="KW-1185">Reference proteome</keyword>
<comment type="caution">
    <text evidence="1">The sequence shown here is derived from an EMBL/GenBank/DDBJ whole genome shotgun (WGS) entry which is preliminary data.</text>
</comment>
<dbReference type="EMBL" id="ADVG01000005">
    <property type="protein sequence ID" value="EFH79854.1"/>
    <property type="molecule type" value="Genomic_DNA"/>
</dbReference>
<name>D6U7J3_KTERA</name>
<evidence type="ECO:0000313" key="1">
    <source>
        <dbReference type="EMBL" id="EFH79854.1"/>
    </source>
</evidence>
<accession>D6U7J3</accession>
<reference evidence="1 2" key="1">
    <citation type="journal article" date="2011" name="Stand. Genomic Sci.">
        <title>Non-contiguous finished genome sequence and contextual data of the filamentous soil bacterium Ktedonobacter racemifer type strain (SOSP1-21).</title>
        <authorList>
            <person name="Chang Y.J."/>
            <person name="Land M."/>
            <person name="Hauser L."/>
            <person name="Chertkov O."/>
            <person name="Del Rio T.G."/>
            <person name="Nolan M."/>
            <person name="Copeland A."/>
            <person name="Tice H."/>
            <person name="Cheng J.F."/>
            <person name="Lucas S."/>
            <person name="Han C."/>
            <person name="Goodwin L."/>
            <person name="Pitluck S."/>
            <person name="Ivanova N."/>
            <person name="Ovchinikova G."/>
            <person name="Pati A."/>
            <person name="Chen A."/>
            <person name="Palaniappan K."/>
            <person name="Mavromatis K."/>
            <person name="Liolios K."/>
            <person name="Brettin T."/>
            <person name="Fiebig A."/>
            <person name="Rohde M."/>
            <person name="Abt B."/>
            <person name="Goker M."/>
            <person name="Detter J.C."/>
            <person name="Woyke T."/>
            <person name="Bristow J."/>
            <person name="Eisen J.A."/>
            <person name="Markowitz V."/>
            <person name="Hugenholtz P."/>
            <person name="Kyrpides N.C."/>
            <person name="Klenk H.P."/>
            <person name="Lapidus A."/>
        </authorList>
    </citation>
    <scope>NUCLEOTIDE SEQUENCE [LARGE SCALE GENOMIC DNA]</scope>
    <source>
        <strain evidence="2">DSM 44963</strain>
    </source>
</reference>
<dbReference type="AlphaFoldDB" id="D6U7J3"/>
<evidence type="ECO:0000313" key="2">
    <source>
        <dbReference type="Proteomes" id="UP000004508"/>
    </source>
</evidence>
<sequence length="33" mass="3799">MGMSATSLLLCRFVLDHFKRLKQEGCYTVEMSC</sequence>
<dbReference type="InParanoid" id="D6U7J3"/>